<reference evidence="1 2" key="1">
    <citation type="submission" date="2022-12" db="EMBL/GenBank/DDBJ databases">
        <title>Chromosome-level genome of Tegillarca granosa.</title>
        <authorList>
            <person name="Kim J."/>
        </authorList>
    </citation>
    <scope>NUCLEOTIDE SEQUENCE [LARGE SCALE GENOMIC DNA]</scope>
    <source>
        <strain evidence="1">Teg-2019</strain>
        <tissue evidence="1">Adductor muscle</tissue>
    </source>
</reference>
<protein>
    <recommendedName>
        <fullName evidence="3">Mono(ADP-ribosyl)transferase</fullName>
    </recommendedName>
</protein>
<accession>A0ABQ9E6X2</accession>
<evidence type="ECO:0008006" key="3">
    <source>
        <dbReference type="Google" id="ProtNLM"/>
    </source>
</evidence>
<dbReference type="SUPFAM" id="SSF48403">
    <property type="entry name" value="Ankyrin repeat"/>
    <property type="match status" value="1"/>
</dbReference>
<dbReference type="SUPFAM" id="SSF56399">
    <property type="entry name" value="ADP-ribosylation"/>
    <property type="match status" value="1"/>
</dbReference>
<proteinExistence type="predicted"/>
<dbReference type="Gene3D" id="1.25.40.20">
    <property type="entry name" value="Ankyrin repeat-containing domain"/>
    <property type="match status" value="1"/>
</dbReference>
<sequence>MGAIFTSSIEEDSVCVKQLLEAAKFGRWNEVWGILGTPDKPMKQYLLNCIPEERRWGVLHQAVYFNNKDVLKTLLRFKSCDSSIRTKDGICEKGECGWKTPLEIAEQFGHSDMTTLLQNTPCPLSNQEIPTFHTFGSAAGNEKLQLFKITLAAYKETFYPFPIQPLKPMSLVMTDIFSYIDSGENWKKVRDRICQSLFCMCQEATGNLDQATTKLEFYSALIGGYTNEDIRLYDHLNTSLRRQHCANYLPSAEDLAVGPYVLMYNLLLLNWKELKKEPSKTYRKMLISDEDISKYKKGVKFSWLSFVSSTTRYENAVPFPTVAPSGGQSILFIIDNTTNSSWQPRNIEKYATFNENERVYPAGAGFVVTNLQVKDDTTQVWLKLGSDVNYGNS</sequence>
<comment type="caution">
    <text evidence="1">The sequence shown here is derived from an EMBL/GenBank/DDBJ whole genome shotgun (WGS) entry which is preliminary data.</text>
</comment>
<dbReference type="Gene3D" id="3.90.176.10">
    <property type="entry name" value="Toxin ADP-ribosyltransferase, Chain A, domain 1"/>
    <property type="match status" value="1"/>
</dbReference>
<organism evidence="1 2">
    <name type="scientific">Tegillarca granosa</name>
    <name type="common">Malaysian cockle</name>
    <name type="synonym">Anadara granosa</name>
    <dbReference type="NCBI Taxonomy" id="220873"/>
    <lineage>
        <taxon>Eukaryota</taxon>
        <taxon>Metazoa</taxon>
        <taxon>Spiralia</taxon>
        <taxon>Lophotrochozoa</taxon>
        <taxon>Mollusca</taxon>
        <taxon>Bivalvia</taxon>
        <taxon>Autobranchia</taxon>
        <taxon>Pteriomorphia</taxon>
        <taxon>Arcoida</taxon>
        <taxon>Arcoidea</taxon>
        <taxon>Arcidae</taxon>
        <taxon>Tegillarca</taxon>
    </lineage>
</organism>
<keyword evidence="2" id="KW-1185">Reference proteome</keyword>
<evidence type="ECO:0000313" key="1">
    <source>
        <dbReference type="EMBL" id="KAJ8299292.1"/>
    </source>
</evidence>
<dbReference type="EMBL" id="JARBDR010000921">
    <property type="protein sequence ID" value="KAJ8299292.1"/>
    <property type="molecule type" value="Genomic_DNA"/>
</dbReference>
<dbReference type="InterPro" id="IPR036770">
    <property type="entry name" value="Ankyrin_rpt-contain_sf"/>
</dbReference>
<name>A0ABQ9E6X2_TEGGR</name>
<evidence type="ECO:0000313" key="2">
    <source>
        <dbReference type="Proteomes" id="UP001217089"/>
    </source>
</evidence>
<gene>
    <name evidence="1" type="ORF">KUTeg_023352</name>
</gene>
<dbReference type="Proteomes" id="UP001217089">
    <property type="component" value="Unassembled WGS sequence"/>
</dbReference>